<dbReference type="PANTHER" id="PTHR43712">
    <property type="entry name" value="PUTATIVE (AFU_ORTHOLOGUE AFUA_4G14580)-RELATED"/>
    <property type="match status" value="1"/>
</dbReference>
<evidence type="ECO:0000256" key="1">
    <source>
        <dbReference type="ARBA" id="ARBA00022603"/>
    </source>
</evidence>
<dbReference type="Gene3D" id="1.10.10.10">
    <property type="entry name" value="Winged helix-like DNA-binding domain superfamily/Winged helix DNA-binding domain"/>
    <property type="match status" value="1"/>
</dbReference>
<dbReference type="SUPFAM" id="SSF53335">
    <property type="entry name" value="S-adenosyl-L-methionine-dependent methyltransferases"/>
    <property type="match status" value="1"/>
</dbReference>
<dbReference type="Gene3D" id="3.40.50.150">
    <property type="entry name" value="Vaccinia Virus protein VP39"/>
    <property type="match status" value="1"/>
</dbReference>
<dbReference type="InterPro" id="IPR036388">
    <property type="entry name" value="WH-like_DNA-bd_sf"/>
</dbReference>
<dbReference type="GO" id="GO:0008171">
    <property type="term" value="F:O-methyltransferase activity"/>
    <property type="evidence" value="ECO:0007669"/>
    <property type="project" value="InterPro"/>
</dbReference>
<reference evidence="6" key="1">
    <citation type="submission" date="2021-03" db="EMBL/GenBank/DDBJ databases">
        <authorList>
            <person name="Tagirdzhanova G."/>
        </authorList>
    </citation>
    <scope>NUCLEOTIDE SEQUENCE</scope>
</reference>
<dbReference type="InterPro" id="IPR036390">
    <property type="entry name" value="WH_DNA-bd_sf"/>
</dbReference>
<organism evidence="6 7">
    <name type="scientific">Heterodermia speciosa</name>
    <dbReference type="NCBI Taxonomy" id="116794"/>
    <lineage>
        <taxon>Eukaryota</taxon>
        <taxon>Fungi</taxon>
        <taxon>Dikarya</taxon>
        <taxon>Ascomycota</taxon>
        <taxon>Pezizomycotina</taxon>
        <taxon>Lecanoromycetes</taxon>
        <taxon>OSLEUM clade</taxon>
        <taxon>Lecanoromycetidae</taxon>
        <taxon>Caliciales</taxon>
        <taxon>Physciaceae</taxon>
        <taxon>Heterodermia</taxon>
    </lineage>
</organism>
<evidence type="ECO:0000313" key="6">
    <source>
        <dbReference type="EMBL" id="CAF9937921.1"/>
    </source>
</evidence>
<dbReference type="PIRSF" id="PIRSF005739">
    <property type="entry name" value="O-mtase"/>
    <property type="match status" value="1"/>
</dbReference>
<dbReference type="OrthoDB" id="1535081at2759"/>
<keyword evidence="1" id="KW-0489">Methyltransferase</keyword>
<comment type="caution">
    <text evidence="6">The sequence shown here is derived from an EMBL/GenBank/DDBJ whole genome shotgun (WGS) entry which is preliminary data.</text>
</comment>
<protein>
    <recommendedName>
        <fullName evidence="5">O-methyltransferase C-terminal domain-containing protein</fullName>
    </recommendedName>
</protein>
<evidence type="ECO:0000259" key="5">
    <source>
        <dbReference type="Pfam" id="PF00891"/>
    </source>
</evidence>
<sequence>MTFAPFDIAALVKEINSSSSRLDQGENEDARQQCLAAARSLCSALETPLDSALKLCYSDFAHQAAIRTGIELKLFERFGNENDDTVTTSELAKATAADPELLAAMGTIYEVDADKFLPTRLSKALAVGTYSDGIIYSQDVIDRTLESLHEYLARNQYRNPTEPANAAFQLAFSTSDHSWAYLEKNEPQKMAQFNNHMESTQAGLPTSLSDPKFYPFDERLVRDAEKADDAVFMVDVAGGKGHDLVKICRNHPDLPGVLVLQDQESVIAQATGLEARIQTMTHDFFSPQPVKYLITAARVYHLHRILHDWPDAPARDILSHIRTAMKPGYSKLLINEIVIPAKGAHLASTGLDLVMMSVFSAAQRTEDGWRHLLEGAGFQVVGIWEGESGAESLIECEVAS</sequence>
<dbReference type="EMBL" id="CAJPDS010000106">
    <property type="protein sequence ID" value="CAF9937921.1"/>
    <property type="molecule type" value="Genomic_DNA"/>
</dbReference>
<accession>A0A8H3G854</accession>
<evidence type="ECO:0000256" key="2">
    <source>
        <dbReference type="ARBA" id="ARBA00022679"/>
    </source>
</evidence>
<evidence type="ECO:0000313" key="7">
    <source>
        <dbReference type="Proteomes" id="UP000664521"/>
    </source>
</evidence>
<dbReference type="InterPro" id="IPR001077">
    <property type="entry name" value="COMT_C"/>
</dbReference>
<evidence type="ECO:0000256" key="3">
    <source>
        <dbReference type="ARBA" id="ARBA00022691"/>
    </source>
</evidence>
<dbReference type="InterPro" id="IPR029063">
    <property type="entry name" value="SAM-dependent_MTases_sf"/>
</dbReference>
<feature type="domain" description="O-methyltransferase C-terminal" evidence="5">
    <location>
        <begin position="231"/>
        <end position="379"/>
    </location>
</feature>
<evidence type="ECO:0000256" key="4">
    <source>
        <dbReference type="PIRSR" id="PIRSR005739-1"/>
    </source>
</evidence>
<feature type="active site" description="Proton acceptor" evidence="4">
    <location>
        <position position="307"/>
    </location>
</feature>
<name>A0A8H3G854_9LECA</name>
<dbReference type="InterPro" id="IPR016461">
    <property type="entry name" value="COMT-like"/>
</dbReference>
<proteinExistence type="predicted"/>
<keyword evidence="7" id="KW-1185">Reference proteome</keyword>
<keyword evidence="2" id="KW-0808">Transferase</keyword>
<gene>
    <name evidence="6" type="ORF">HETSPECPRED_000709</name>
</gene>
<dbReference type="PROSITE" id="PS51683">
    <property type="entry name" value="SAM_OMT_II"/>
    <property type="match status" value="1"/>
</dbReference>
<keyword evidence="3" id="KW-0949">S-adenosyl-L-methionine</keyword>
<dbReference type="AlphaFoldDB" id="A0A8H3G854"/>
<dbReference type="Pfam" id="PF00891">
    <property type="entry name" value="Methyltransf_2"/>
    <property type="match status" value="1"/>
</dbReference>
<dbReference type="PANTHER" id="PTHR43712:SF17">
    <property type="entry name" value="O-METHYLTRANSFERASE"/>
    <property type="match status" value="1"/>
</dbReference>
<dbReference type="GO" id="GO:0032259">
    <property type="term" value="P:methylation"/>
    <property type="evidence" value="ECO:0007669"/>
    <property type="project" value="UniProtKB-KW"/>
</dbReference>
<dbReference type="SUPFAM" id="SSF46785">
    <property type="entry name" value="Winged helix' DNA-binding domain"/>
    <property type="match status" value="1"/>
</dbReference>
<dbReference type="Proteomes" id="UP000664521">
    <property type="component" value="Unassembled WGS sequence"/>
</dbReference>